<dbReference type="AlphaFoldDB" id="A0A3Q9JL06"/>
<organism evidence="3 4">
    <name type="scientific">Entomomonas moraniae</name>
    <dbReference type="NCBI Taxonomy" id="2213226"/>
    <lineage>
        <taxon>Bacteria</taxon>
        <taxon>Pseudomonadati</taxon>
        <taxon>Pseudomonadota</taxon>
        <taxon>Gammaproteobacteria</taxon>
        <taxon>Pseudomonadales</taxon>
        <taxon>Pseudomonadaceae</taxon>
        <taxon>Entomomonas</taxon>
    </lineage>
</organism>
<reference evidence="4" key="1">
    <citation type="submission" date="2018-06" db="EMBL/GenBank/DDBJ databases">
        <title>Complete genome of Pseudomonas insecticola strain QZS01.</title>
        <authorList>
            <person name="Wang J."/>
            <person name="Su Q."/>
        </authorList>
    </citation>
    <scope>NUCLEOTIDE SEQUENCE [LARGE SCALE GENOMIC DNA]</scope>
    <source>
        <strain evidence="4">QZS01</strain>
    </source>
</reference>
<dbReference type="InterPro" id="IPR038157">
    <property type="entry name" value="FeoA_core_dom"/>
</dbReference>
<dbReference type="SUPFAM" id="SSF50037">
    <property type="entry name" value="C-terminal domain of transcriptional repressors"/>
    <property type="match status" value="1"/>
</dbReference>
<dbReference type="SMART" id="SM00899">
    <property type="entry name" value="FeoA"/>
    <property type="match status" value="1"/>
</dbReference>
<feature type="domain" description="Ferrous iron transporter FeoA-like" evidence="2">
    <location>
        <begin position="2"/>
        <end position="75"/>
    </location>
</feature>
<accession>A0A3Q9JL06</accession>
<dbReference type="Gene3D" id="2.30.30.90">
    <property type="match status" value="1"/>
</dbReference>
<dbReference type="PANTHER" id="PTHR42954:SF2">
    <property type="entry name" value="FE(2+) TRANSPORT PROTEIN A"/>
    <property type="match status" value="1"/>
</dbReference>
<dbReference type="KEGG" id="emo:DM558_14850"/>
<sequence length="75" mass="8185">MGSITDLKVGCKAKIVSFAKGNKVYRQKLLTMGLTPGTEFTLTRLAPMGDPVEINVRGFALSLRKDEAAMLIIEE</sequence>
<protein>
    <submittedName>
        <fullName evidence="3">Ferrous iron transport protein A</fullName>
    </submittedName>
</protein>
<evidence type="ECO:0000259" key="2">
    <source>
        <dbReference type="SMART" id="SM00899"/>
    </source>
</evidence>
<dbReference type="InterPro" id="IPR052713">
    <property type="entry name" value="FeoA"/>
</dbReference>
<proteinExistence type="predicted"/>
<keyword evidence="1" id="KW-0408">Iron</keyword>
<dbReference type="Pfam" id="PF04023">
    <property type="entry name" value="FeoA"/>
    <property type="match status" value="1"/>
</dbReference>
<evidence type="ECO:0000313" key="4">
    <source>
        <dbReference type="Proteomes" id="UP000273143"/>
    </source>
</evidence>
<evidence type="ECO:0000256" key="1">
    <source>
        <dbReference type="ARBA" id="ARBA00023004"/>
    </source>
</evidence>
<dbReference type="InterPro" id="IPR008988">
    <property type="entry name" value="Transcriptional_repressor_C"/>
</dbReference>
<dbReference type="Proteomes" id="UP000273143">
    <property type="component" value="Chromosome"/>
</dbReference>
<dbReference type="PANTHER" id="PTHR42954">
    <property type="entry name" value="FE(2+) TRANSPORT PROTEIN A"/>
    <property type="match status" value="1"/>
</dbReference>
<dbReference type="EMBL" id="CP029822">
    <property type="protein sequence ID" value="AZS51967.1"/>
    <property type="molecule type" value="Genomic_DNA"/>
</dbReference>
<dbReference type="RefSeq" id="WP_127164632.1">
    <property type="nucleotide sequence ID" value="NZ_CP029822.1"/>
</dbReference>
<name>A0A3Q9JL06_9GAMM</name>
<keyword evidence="4" id="KW-1185">Reference proteome</keyword>
<dbReference type="InterPro" id="IPR007167">
    <property type="entry name" value="Fe-transptr_FeoA-like"/>
</dbReference>
<gene>
    <name evidence="3" type="ORF">DM558_14850</name>
</gene>
<dbReference type="GO" id="GO:0046914">
    <property type="term" value="F:transition metal ion binding"/>
    <property type="evidence" value="ECO:0007669"/>
    <property type="project" value="InterPro"/>
</dbReference>
<evidence type="ECO:0000313" key="3">
    <source>
        <dbReference type="EMBL" id="AZS51967.1"/>
    </source>
</evidence>